<dbReference type="EMBL" id="JANBPY010000134">
    <property type="protein sequence ID" value="KAJ1968798.1"/>
    <property type="molecule type" value="Genomic_DNA"/>
</dbReference>
<dbReference type="AlphaFoldDB" id="A0A9W8E911"/>
<protein>
    <submittedName>
        <fullName evidence="2">Uncharacterized protein</fullName>
    </submittedName>
</protein>
<feature type="compositionally biased region" description="Basic and acidic residues" evidence="1">
    <location>
        <begin position="105"/>
        <end position="121"/>
    </location>
</feature>
<accession>A0A9W8E911</accession>
<sequence length="141" mass="16165">MTRRLFTSTYLKLCSSPRGQSTLPLHRFKSSTTSQKHPKQYQEHPDFAVDKPVTLETSPSSWGKALKEHLERGGNITDVRIPKPPQAGSSSGLSTNKAPLASEGWRLRKEEQDRVLKDQPWRPKKRVARSTMERMRFLHTN</sequence>
<feature type="region of interest" description="Disordered" evidence="1">
    <location>
        <begin position="21"/>
        <end position="48"/>
    </location>
</feature>
<gene>
    <name evidence="2" type="ORF">IWQ62_001020</name>
</gene>
<proteinExistence type="predicted"/>
<feature type="region of interest" description="Disordered" evidence="1">
    <location>
        <begin position="74"/>
        <end position="129"/>
    </location>
</feature>
<name>A0A9W8E911_9FUNG</name>
<keyword evidence="3" id="KW-1185">Reference proteome</keyword>
<evidence type="ECO:0000256" key="1">
    <source>
        <dbReference type="SAM" id="MobiDB-lite"/>
    </source>
</evidence>
<evidence type="ECO:0000313" key="3">
    <source>
        <dbReference type="Proteomes" id="UP001150925"/>
    </source>
</evidence>
<comment type="caution">
    <text evidence="2">The sequence shown here is derived from an EMBL/GenBank/DDBJ whole genome shotgun (WGS) entry which is preliminary data.</text>
</comment>
<evidence type="ECO:0000313" key="2">
    <source>
        <dbReference type="EMBL" id="KAJ1968798.1"/>
    </source>
</evidence>
<feature type="non-terminal residue" evidence="2">
    <location>
        <position position="141"/>
    </location>
</feature>
<dbReference type="OrthoDB" id="5578174at2759"/>
<organism evidence="2 3">
    <name type="scientific">Dispira parvispora</name>
    <dbReference type="NCBI Taxonomy" id="1520584"/>
    <lineage>
        <taxon>Eukaryota</taxon>
        <taxon>Fungi</taxon>
        <taxon>Fungi incertae sedis</taxon>
        <taxon>Zoopagomycota</taxon>
        <taxon>Kickxellomycotina</taxon>
        <taxon>Dimargaritomycetes</taxon>
        <taxon>Dimargaritales</taxon>
        <taxon>Dimargaritaceae</taxon>
        <taxon>Dispira</taxon>
    </lineage>
</organism>
<reference evidence="2" key="1">
    <citation type="submission" date="2022-07" db="EMBL/GenBank/DDBJ databases">
        <title>Phylogenomic reconstructions and comparative analyses of Kickxellomycotina fungi.</title>
        <authorList>
            <person name="Reynolds N.K."/>
            <person name="Stajich J.E."/>
            <person name="Barry K."/>
            <person name="Grigoriev I.V."/>
            <person name="Crous P."/>
            <person name="Smith M.E."/>
        </authorList>
    </citation>
    <scope>NUCLEOTIDE SEQUENCE</scope>
    <source>
        <strain evidence="2">RSA 1196</strain>
    </source>
</reference>
<dbReference type="Proteomes" id="UP001150925">
    <property type="component" value="Unassembled WGS sequence"/>
</dbReference>
<feature type="compositionally biased region" description="Polar residues" evidence="1">
    <location>
        <begin position="87"/>
        <end position="97"/>
    </location>
</feature>